<dbReference type="Proteomes" id="UP000077927">
    <property type="component" value="Chromosome 2"/>
</dbReference>
<dbReference type="PROSITE" id="PS50850">
    <property type="entry name" value="MFS"/>
    <property type="match status" value="1"/>
</dbReference>
<keyword evidence="2 6" id="KW-0812">Transmembrane</keyword>
<protein>
    <submittedName>
        <fullName evidence="8">Transmembrane secretion effector family protein</fullName>
    </submittedName>
</protein>
<feature type="transmembrane region" description="Helical" evidence="6">
    <location>
        <begin position="72"/>
        <end position="91"/>
    </location>
</feature>
<feature type="transmembrane region" description="Helical" evidence="6">
    <location>
        <begin position="161"/>
        <end position="182"/>
    </location>
</feature>
<feature type="transmembrane region" description="Helical" evidence="6">
    <location>
        <begin position="296"/>
        <end position="313"/>
    </location>
</feature>
<evidence type="ECO:0000256" key="6">
    <source>
        <dbReference type="SAM" id="Phobius"/>
    </source>
</evidence>
<evidence type="ECO:0000256" key="3">
    <source>
        <dbReference type="ARBA" id="ARBA00022989"/>
    </source>
</evidence>
<dbReference type="EMBL" id="CP012606">
    <property type="protein sequence ID" value="ANH76945.1"/>
    <property type="molecule type" value="Genomic_DNA"/>
</dbReference>
<feature type="transmembrane region" description="Helical" evidence="6">
    <location>
        <begin position="97"/>
        <end position="118"/>
    </location>
</feature>
<name>A0AAC9BPR5_9RALS</name>
<reference evidence="8 9" key="1">
    <citation type="submission" date="2015-09" db="EMBL/GenBank/DDBJ databases">
        <authorList>
            <person name="Xu Y."/>
            <person name="Nagy A."/>
            <person name="Liu N.T."/>
            <person name="Nou X."/>
        </authorList>
    </citation>
    <scope>NUCLEOTIDE SEQUENCE [LARGE SCALE GENOMIC DNA]</scope>
    <source>
        <strain evidence="8 9">FC1138</strain>
    </source>
</reference>
<evidence type="ECO:0000259" key="7">
    <source>
        <dbReference type="PROSITE" id="PS50850"/>
    </source>
</evidence>
<proteinExistence type="predicted"/>
<dbReference type="SUPFAM" id="SSF103473">
    <property type="entry name" value="MFS general substrate transporter"/>
    <property type="match status" value="1"/>
</dbReference>
<keyword evidence="4 6" id="KW-0472">Membrane</keyword>
<dbReference type="RefSeq" id="WP_021193352.1">
    <property type="nucleotide sequence ID" value="NZ_CP012606.1"/>
</dbReference>
<sequence>MKKWIVLFSIGIYLLLINLDLTIVNLALAEFSKDFNASIEQIQLVIVSYLAAAAAFFCLSGVLADRYGKKRVFMAGGLLFVLSSLYIGAFAHSIEAIIVARFVQGIGFSATLGLALILIGKAFPPEQKGLATGVAVTITGIGLAAGPPLGGFILQAFGWEMIFLINVPLGLLSLLLTAVFVDRDDANELSARKLDVVGVPLYLLGLGCLIVLSNALATLSWAQIGALTAVGAISTVLFVRRSLHVEAPLINLSLLRNGTYLTVVGIRIIFNFVMASFLFVLPLFMQNILNYSKVRAGLWVLCMTACIFVVGPITGKVIDRHGYKVPVLTGMTLLLVSCAAFLTLRVELSIVLFVIGLVSFGLSNGALTTATINGATSQVSPKHTGTAIGLFFTLSMVGAMFGVAVSGLILSKVGEFELARHIASTAATFTPEQLHTLHGLVNASQNLVNVAGTFADHPIDTVRDLVNTSYVPAMRALMAFNALLAAIGIGLSVALFKRKEARPADSTDPTKSRNEHLEGAV</sequence>
<dbReference type="AlphaFoldDB" id="A0AAC9BPR5"/>
<dbReference type="CDD" id="cd17321">
    <property type="entry name" value="MFS_MMR_MDR_like"/>
    <property type="match status" value="1"/>
</dbReference>
<feature type="transmembrane region" description="Helical" evidence="6">
    <location>
        <begin position="260"/>
        <end position="284"/>
    </location>
</feature>
<evidence type="ECO:0000256" key="1">
    <source>
        <dbReference type="ARBA" id="ARBA00004141"/>
    </source>
</evidence>
<dbReference type="KEGG" id="rin:ACS15_5270"/>
<dbReference type="GO" id="GO:0016020">
    <property type="term" value="C:membrane"/>
    <property type="evidence" value="ECO:0007669"/>
    <property type="project" value="UniProtKB-SubCell"/>
</dbReference>
<evidence type="ECO:0000256" key="4">
    <source>
        <dbReference type="ARBA" id="ARBA00023136"/>
    </source>
</evidence>
<dbReference type="InterPro" id="IPR020846">
    <property type="entry name" value="MFS_dom"/>
</dbReference>
<evidence type="ECO:0000256" key="2">
    <source>
        <dbReference type="ARBA" id="ARBA00022692"/>
    </source>
</evidence>
<dbReference type="PANTHER" id="PTHR42718:SF48">
    <property type="entry name" value="CONSERVED TWO-DOMAIN MEMBRANE PROTEIN-RELATED"/>
    <property type="match status" value="1"/>
</dbReference>
<dbReference type="PANTHER" id="PTHR42718">
    <property type="entry name" value="MAJOR FACILITATOR SUPERFAMILY MULTIDRUG TRANSPORTER MFSC"/>
    <property type="match status" value="1"/>
</dbReference>
<dbReference type="Pfam" id="PF07690">
    <property type="entry name" value="MFS_1"/>
    <property type="match status" value="1"/>
</dbReference>
<evidence type="ECO:0000256" key="5">
    <source>
        <dbReference type="SAM" id="MobiDB-lite"/>
    </source>
</evidence>
<dbReference type="GO" id="GO:0022857">
    <property type="term" value="F:transmembrane transporter activity"/>
    <property type="evidence" value="ECO:0007669"/>
    <property type="project" value="InterPro"/>
</dbReference>
<feature type="transmembrane region" description="Helical" evidence="6">
    <location>
        <begin position="387"/>
        <end position="410"/>
    </location>
</feature>
<dbReference type="InterPro" id="IPR036259">
    <property type="entry name" value="MFS_trans_sf"/>
</dbReference>
<comment type="subcellular location">
    <subcellularLocation>
        <location evidence="1">Membrane</location>
        <topology evidence="1">Multi-pass membrane protein</topology>
    </subcellularLocation>
</comment>
<feature type="region of interest" description="Disordered" evidence="5">
    <location>
        <begin position="502"/>
        <end position="521"/>
    </location>
</feature>
<evidence type="ECO:0000313" key="9">
    <source>
        <dbReference type="Proteomes" id="UP000077927"/>
    </source>
</evidence>
<dbReference type="Gene3D" id="1.20.1720.10">
    <property type="entry name" value="Multidrug resistance protein D"/>
    <property type="match status" value="1"/>
</dbReference>
<gene>
    <name evidence="8" type="ORF">ACS15_5270</name>
</gene>
<feature type="domain" description="Major facilitator superfamily (MFS) profile" evidence="7">
    <location>
        <begin position="6"/>
        <end position="502"/>
    </location>
</feature>
<feature type="transmembrane region" description="Helical" evidence="6">
    <location>
        <begin position="325"/>
        <end position="344"/>
    </location>
</feature>
<feature type="transmembrane region" description="Helical" evidence="6">
    <location>
        <begin position="45"/>
        <end position="65"/>
    </location>
</feature>
<feature type="transmembrane region" description="Helical" evidence="6">
    <location>
        <begin position="350"/>
        <end position="375"/>
    </location>
</feature>
<evidence type="ECO:0000313" key="8">
    <source>
        <dbReference type="EMBL" id="ANH76945.1"/>
    </source>
</evidence>
<dbReference type="PRINTS" id="PR01036">
    <property type="entry name" value="TCRTETB"/>
</dbReference>
<feature type="transmembrane region" description="Helical" evidence="6">
    <location>
        <begin position="130"/>
        <end position="149"/>
    </location>
</feature>
<keyword evidence="3 6" id="KW-1133">Transmembrane helix</keyword>
<feature type="transmembrane region" description="Helical" evidence="6">
    <location>
        <begin position="221"/>
        <end position="239"/>
    </location>
</feature>
<feature type="transmembrane region" description="Helical" evidence="6">
    <location>
        <begin position="476"/>
        <end position="496"/>
    </location>
</feature>
<organism evidence="8 9">
    <name type="scientific">Ralstonia insidiosa</name>
    <dbReference type="NCBI Taxonomy" id="190721"/>
    <lineage>
        <taxon>Bacteria</taxon>
        <taxon>Pseudomonadati</taxon>
        <taxon>Pseudomonadota</taxon>
        <taxon>Betaproteobacteria</taxon>
        <taxon>Burkholderiales</taxon>
        <taxon>Burkholderiaceae</taxon>
        <taxon>Ralstonia</taxon>
    </lineage>
</organism>
<accession>A0AAC9BPR5</accession>
<dbReference type="Gene3D" id="1.20.1250.20">
    <property type="entry name" value="MFS general substrate transporter like domains"/>
    <property type="match status" value="1"/>
</dbReference>
<feature type="transmembrane region" description="Helical" evidence="6">
    <location>
        <begin position="194"/>
        <end position="215"/>
    </location>
</feature>
<dbReference type="InterPro" id="IPR011701">
    <property type="entry name" value="MFS"/>
</dbReference>